<dbReference type="InterPro" id="IPR018490">
    <property type="entry name" value="cNMP-bd_dom_sf"/>
</dbReference>
<dbReference type="Gene3D" id="1.10.10.10">
    <property type="entry name" value="Winged helix-like DNA-binding domain superfamily/Winged helix DNA-binding domain"/>
    <property type="match status" value="1"/>
</dbReference>
<evidence type="ECO:0000259" key="6">
    <source>
        <dbReference type="PROSITE" id="PS51063"/>
    </source>
</evidence>
<dbReference type="AlphaFoldDB" id="A0A7W6AH88"/>
<evidence type="ECO:0000256" key="1">
    <source>
        <dbReference type="ARBA" id="ARBA00023015"/>
    </source>
</evidence>
<dbReference type="CDD" id="cd00038">
    <property type="entry name" value="CAP_ED"/>
    <property type="match status" value="1"/>
</dbReference>
<evidence type="ECO:0000256" key="2">
    <source>
        <dbReference type="ARBA" id="ARBA00023125"/>
    </source>
</evidence>
<dbReference type="GO" id="GO:0005829">
    <property type="term" value="C:cytosol"/>
    <property type="evidence" value="ECO:0007669"/>
    <property type="project" value="TreeGrafter"/>
</dbReference>
<dbReference type="PROSITE" id="PS51063">
    <property type="entry name" value="HTH_CRP_2"/>
    <property type="match status" value="1"/>
</dbReference>
<accession>A0A7W6AH88</accession>
<dbReference type="Gene3D" id="2.60.120.10">
    <property type="entry name" value="Jelly Rolls"/>
    <property type="match status" value="1"/>
</dbReference>
<dbReference type="Pfam" id="PF13545">
    <property type="entry name" value="HTH_Crp_2"/>
    <property type="match status" value="1"/>
</dbReference>
<organism evidence="8 9">
    <name type="scientific">Methylobacterium brachythecii</name>
    <dbReference type="NCBI Taxonomy" id="1176177"/>
    <lineage>
        <taxon>Bacteria</taxon>
        <taxon>Pseudomonadati</taxon>
        <taxon>Pseudomonadota</taxon>
        <taxon>Alphaproteobacteria</taxon>
        <taxon>Hyphomicrobiales</taxon>
        <taxon>Methylobacteriaceae</taxon>
        <taxon>Methylobacterium</taxon>
    </lineage>
</organism>
<dbReference type="EMBL" id="BSPG01000001">
    <property type="protein sequence ID" value="GLS42139.1"/>
    <property type="molecule type" value="Genomic_DNA"/>
</dbReference>
<comment type="caution">
    <text evidence="8">The sequence shown here is derived from an EMBL/GenBank/DDBJ whole genome shotgun (WGS) entry which is preliminary data.</text>
</comment>
<feature type="domain" description="HTH crp-type" evidence="6">
    <location>
        <begin position="163"/>
        <end position="229"/>
    </location>
</feature>
<reference evidence="8 9" key="3">
    <citation type="submission" date="2020-08" db="EMBL/GenBank/DDBJ databases">
        <title>Genomic Encyclopedia of Type Strains, Phase IV (KMG-IV): sequencing the most valuable type-strain genomes for metagenomic binning, comparative biology and taxonomic classification.</title>
        <authorList>
            <person name="Goeker M."/>
        </authorList>
    </citation>
    <scope>NUCLEOTIDE SEQUENCE [LARGE SCALE GENOMIC DNA]</scope>
    <source>
        <strain evidence="8 9">DSM 24105</strain>
    </source>
</reference>
<dbReference type="GO" id="GO:0003700">
    <property type="term" value="F:DNA-binding transcription factor activity"/>
    <property type="evidence" value="ECO:0007669"/>
    <property type="project" value="TreeGrafter"/>
</dbReference>
<keyword evidence="2" id="KW-0238">DNA-binding</keyword>
<evidence type="ECO:0000256" key="4">
    <source>
        <dbReference type="SAM" id="MobiDB-lite"/>
    </source>
</evidence>
<sequence>MTETQILRSDESESPDEPKFSGSRNRLLSILDPQDFALLAPAFERISLSLNEILLAAHTPIQHAYFIEEGLISIVADVSSTEGGRVEIGIVGYEGLVGLPLVLGADQSPHIGLVQAEGYALRIPAADLQMAMHKSASLRGVLGRFAQSLIVQVGQTVYANADLNIEARLARWILMTQDRLGRDELPLTHKFLSLMLGVRRPSVTMATQLLEGEGMIRARRGRITVLNREKLLDLVGDAYGVSEAEYERLLKRA</sequence>
<keyword evidence="1" id="KW-0805">Transcription regulation</keyword>
<evidence type="ECO:0000259" key="5">
    <source>
        <dbReference type="PROSITE" id="PS50042"/>
    </source>
</evidence>
<proteinExistence type="predicted"/>
<dbReference type="SUPFAM" id="SSF51206">
    <property type="entry name" value="cAMP-binding domain-like"/>
    <property type="match status" value="1"/>
</dbReference>
<dbReference type="RefSeq" id="WP_183504087.1">
    <property type="nucleotide sequence ID" value="NZ_BSPG01000001.1"/>
</dbReference>
<gene>
    <name evidence="7" type="ORF">GCM10007884_01240</name>
    <name evidence="8" type="ORF">GGR33_001786</name>
</gene>
<dbReference type="GO" id="GO:0003677">
    <property type="term" value="F:DNA binding"/>
    <property type="evidence" value="ECO:0007669"/>
    <property type="project" value="UniProtKB-KW"/>
</dbReference>
<protein>
    <submittedName>
        <fullName evidence="8">CRP-like cAMP-binding protein</fullName>
    </submittedName>
    <submittedName>
        <fullName evidence="7">Cyclic nucleotide-binding protein</fullName>
    </submittedName>
</protein>
<keyword evidence="3" id="KW-0804">Transcription</keyword>
<dbReference type="InterPro" id="IPR000595">
    <property type="entry name" value="cNMP-bd_dom"/>
</dbReference>
<dbReference type="PANTHER" id="PTHR24567:SF74">
    <property type="entry name" value="HTH-TYPE TRANSCRIPTIONAL REGULATOR ARCR"/>
    <property type="match status" value="1"/>
</dbReference>
<dbReference type="InterPro" id="IPR014710">
    <property type="entry name" value="RmlC-like_jellyroll"/>
</dbReference>
<reference evidence="7" key="4">
    <citation type="submission" date="2023-01" db="EMBL/GenBank/DDBJ databases">
        <title>Draft genome sequence of Methylobacterium brachythecii strain NBRC 107710.</title>
        <authorList>
            <person name="Sun Q."/>
            <person name="Mori K."/>
        </authorList>
    </citation>
    <scope>NUCLEOTIDE SEQUENCE</scope>
    <source>
        <strain evidence="7">NBRC 107710</strain>
    </source>
</reference>
<dbReference type="Proteomes" id="UP001156881">
    <property type="component" value="Unassembled WGS sequence"/>
</dbReference>
<evidence type="ECO:0000313" key="7">
    <source>
        <dbReference type="EMBL" id="GLS42139.1"/>
    </source>
</evidence>
<dbReference type="EMBL" id="JACIDN010000003">
    <property type="protein sequence ID" value="MBB3902291.1"/>
    <property type="molecule type" value="Genomic_DNA"/>
</dbReference>
<name>A0A7W6AH88_9HYPH</name>
<dbReference type="InterPro" id="IPR050397">
    <property type="entry name" value="Env_Response_Regulators"/>
</dbReference>
<dbReference type="SUPFAM" id="SSF46785">
    <property type="entry name" value="Winged helix' DNA-binding domain"/>
    <property type="match status" value="1"/>
</dbReference>
<keyword evidence="10" id="KW-1185">Reference proteome</keyword>
<dbReference type="PROSITE" id="PS50042">
    <property type="entry name" value="CNMP_BINDING_3"/>
    <property type="match status" value="1"/>
</dbReference>
<dbReference type="Proteomes" id="UP000517759">
    <property type="component" value="Unassembled WGS sequence"/>
</dbReference>
<dbReference type="InterPro" id="IPR012318">
    <property type="entry name" value="HTH_CRP"/>
</dbReference>
<evidence type="ECO:0000313" key="9">
    <source>
        <dbReference type="Proteomes" id="UP000517759"/>
    </source>
</evidence>
<dbReference type="PANTHER" id="PTHR24567">
    <property type="entry name" value="CRP FAMILY TRANSCRIPTIONAL REGULATORY PROTEIN"/>
    <property type="match status" value="1"/>
</dbReference>
<evidence type="ECO:0000256" key="3">
    <source>
        <dbReference type="ARBA" id="ARBA00023163"/>
    </source>
</evidence>
<dbReference type="InterPro" id="IPR036388">
    <property type="entry name" value="WH-like_DNA-bd_sf"/>
</dbReference>
<feature type="compositionally biased region" description="Basic and acidic residues" evidence="4">
    <location>
        <begin position="8"/>
        <end position="19"/>
    </location>
</feature>
<feature type="region of interest" description="Disordered" evidence="4">
    <location>
        <begin position="1"/>
        <end position="23"/>
    </location>
</feature>
<reference evidence="7" key="1">
    <citation type="journal article" date="2014" name="Int. J. Syst. Evol. Microbiol.">
        <title>Complete genome of a new Firmicutes species belonging to the dominant human colonic microbiota ('Ruminococcus bicirculans') reveals two chromosomes and a selective capacity to utilize plant glucans.</title>
        <authorList>
            <consortium name="NISC Comparative Sequencing Program"/>
            <person name="Wegmann U."/>
            <person name="Louis P."/>
            <person name="Goesmann A."/>
            <person name="Henrissat B."/>
            <person name="Duncan S.H."/>
            <person name="Flint H.J."/>
        </authorList>
    </citation>
    <scope>NUCLEOTIDE SEQUENCE</scope>
    <source>
        <strain evidence="7">NBRC 107710</strain>
    </source>
</reference>
<reference evidence="10" key="2">
    <citation type="journal article" date="2019" name="Int. J. Syst. Evol. Microbiol.">
        <title>The Global Catalogue of Microorganisms (GCM) 10K type strain sequencing project: providing services to taxonomists for standard genome sequencing and annotation.</title>
        <authorList>
            <consortium name="The Broad Institute Genomics Platform"/>
            <consortium name="The Broad Institute Genome Sequencing Center for Infectious Disease"/>
            <person name="Wu L."/>
            <person name="Ma J."/>
        </authorList>
    </citation>
    <scope>NUCLEOTIDE SEQUENCE [LARGE SCALE GENOMIC DNA]</scope>
    <source>
        <strain evidence="10">NBRC 107710</strain>
    </source>
</reference>
<evidence type="ECO:0000313" key="10">
    <source>
        <dbReference type="Proteomes" id="UP001156881"/>
    </source>
</evidence>
<dbReference type="InterPro" id="IPR036390">
    <property type="entry name" value="WH_DNA-bd_sf"/>
</dbReference>
<feature type="domain" description="Cyclic nucleotide-binding" evidence="5">
    <location>
        <begin position="27"/>
        <end position="116"/>
    </location>
</feature>
<evidence type="ECO:0000313" key="8">
    <source>
        <dbReference type="EMBL" id="MBB3902291.1"/>
    </source>
</evidence>